<accession>A0AA39NU00</accession>
<proteinExistence type="predicted"/>
<feature type="compositionally biased region" description="Basic residues" evidence="1">
    <location>
        <begin position="117"/>
        <end position="128"/>
    </location>
</feature>
<evidence type="ECO:0000313" key="2">
    <source>
        <dbReference type="EMBL" id="KAK0471741.1"/>
    </source>
</evidence>
<reference evidence="2" key="1">
    <citation type="submission" date="2023-06" db="EMBL/GenBank/DDBJ databases">
        <authorList>
            <consortium name="Lawrence Berkeley National Laboratory"/>
            <person name="Ahrendt S."/>
            <person name="Sahu N."/>
            <person name="Indic B."/>
            <person name="Wong-Bajracharya J."/>
            <person name="Merenyi Z."/>
            <person name="Ke H.-M."/>
            <person name="Monk M."/>
            <person name="Kocsube S."/>
            <person name="Drula E."/>
            <person name="Lipzen A."/>
            <person name="Balint B."/>
            <person name="Henrissat B."/>
            <person name="Andreopoulos B."/>
            <person name="Martin F.M."/>
            <person name="Harder C.B."/>
            <person name="Rigling D."/>
            <person name="Ford K.L."/>
            <person name="Foster G.D."/>
            <person name="Pangilinan J."/>
            <person name="Papanicolaou A."/>
            <person name="Barry K."/>
            <person name="LaButti K."/>
            <person name="Viragh M."/>
            <person name="Koriabine M."/>
            <person name="Yan M."/>
            <person name="Riley R."/>
            <person name="Champramary S."/>
            <person name="Plett K.L."/>
            <person name="Tsai I.J."/>
            <person name="Slot J."/>
            <person name="Sipos G."/>
            <person name="Plett J."/>
            <person name="Nagy L.G."/>
            <person name="Grigoriev I.V."/>
        </authorList>
    </citation>
    <scope>NUCLEOTIDE SEQUENCE</scope>
    <source>
        <strain evidence="2">ICMP 16352</strain>
    </source>
</reference>
<organism evidence="2 3">
    <name type="scientific">Armillaria novae-zelandiae</name>
    <dbReference type="NCBI Taxonomy" id="153914"/>
    <lineage>
        <taxon>Eukaryota</taxon>
        <taxon>Fungi</taxon>
        <taxon>Dikarya</taxon>
        <taxon>Basidiomycota</taxon>
        <taxon>Agaricomycotina</taxon>
        <taxon>Agaricomycetes</taxon>
        <taxon>Agaricomycetidae</taxon>
        <taxon>Agaricales</taxon>
        <taxon>Marasmiineae</taxon>
        <taxon>Physalacriaceae</taxon>
        <taxon>Armillaria</taxon>
    </lineage>
</organism>
<name>A0AA39NU00_9AGAR</name>
<feature type="compositionally biased region" description="Low complexity" evidence="1">
    <location>
        <begin position="92"/>
        <end position="103"/>
    </location>
</feature>
<feature type="region of interest" description="Disordered" evidence="1">
    <location>
        <begin position="89"/>
        <end position="142"/>
    </location>
</feature>
<feature type="region of interest" description="Disordered" evidence="1">
    <location>
        <begin position="164"/>
        <end position="196"/>
    </location>
</feature>
<keyword evidence="3" id="KW-1185">Reference proteome</keyword>
<dbReference type="Proteomes" id="UP001175227">
    <property type="component" value="Unassembled WGS sequence"/>
</dbReference>
<evidence type="ECO:0000256" key="1">
    <source>
        <dbReference type="SAM" id="MobiDB-lite"/>
    </source>
</evidence>
<comment type="caution">
    <text evidence="2">The sequence shown here is derived from an EMBL/GenBank/DDBJ whole genome shotgun (WGS) entry which is preliminary data.</text>
</comment>
<dbReference type="EMBL" id="JAUEPR010000047">
    <property type="protein sequence ID" value="KAK0471741.1"/>
    <property type="molecule type" value="Genomic_DNA"/>
</dbReference>
<evidence type="ECO:0000313" key="3">
    <source>
        <dbReference type="Proteomes" id="UP001175227"/>
    </source>
</evidence>
<feature type="compositionally biased region" description="Basic and acidic residues" evidence="1">
    <location>
        <begin position="186"/>
        <end position="196"/>
    </location>
</feature>
<dbReference type="AlphaFoldDB" id="A0AA39NU00"/>
<sequence length="309" mass="33804">MTPSFLVVKAVIISLCKDPATTMNNNLYQFQEYAGYLERYKWELIQDKELKDSVFHTRTAVKKEHHTNVSKQPIHRVLKAITGWIQSERSQATDGPPAGAPTGPHHDPKSAGPTTRSKGKGHATRRSHATINSNSDEDDDGLDQSTCLMLDVLTTKFLKMAVDEHGGETSRSSRSSKARSHNASVGDKRKESSKDDPSCCIFCSGNTHPPSECPERAHWLSHLPEDMAAGMVLAIANALSRHSHSRPHRNTTLIVLTEVEIALGDGGALPSVDVLRKSYTGPTLGSFTVERPEHLAKLESALMGDVLVL</sequence>
<protein>
    <submittedName>
        <fullName evidence="2">Uncharacterized protein</fullName>
    </submittedName>
</protein>
<gene>
    <name evidence="2" type="ORF">IW261DRAFT_1424838</name>
</gene>